<evidence type="ECO:0000313" key="2">
    <source>
        <dbReference type="Proteomes" id="UP000180057"/>
    </source>
</evidence>
<dbReference type="AlphaFoldDB" id="A0A1S2LWH5"/>
<protein>
    <recommendedName>
        <fullName evidence="3">HNH endonuclease</fullName>
    </recommendedName>
</protein>
<name>A0A1S2LWH5_9BACI</name>
<sequence>MYKFKKCALCGAETDLELSHIVPKMVMRTLKKTAAGNIRNSENPNIPAQDSEKHYMLCGSCEDLFSEKETYYANTLFHPYIKKEKTKFDYDSKLFYFLTSLSWRSLYLDLIDFIENHVVGIDALEHLISCEKIMKDYLLNSRNDIEAIEHHIFFFDERREITGNTEMAELRPHVTFHRGIISYTFCFEDDGTYGTITNMMGIVLITLYKKGSREKWERTQILNGIGSIEAKDQLISSVVGNEFMNILKTTQSASNSISEKQMAKIVENLKNKADKIKDYPVFQNWLSDRELHNK</sequence>
<evidence type="ECO:0008006" key="3">
    <source>
        <dbReference type="Google" id="ProtNLM"/>
    </source>
</evidence>
<accession>A0A1S2LWH5</accession>
<evidence type="ECO:0000313" key="1">
    <source>
        <dbReference type="EMBL" id="OIJ16513.1"/>
    </source>
</evidence>
<keyword evidence="2" id="KW-1185">Reference proteome</keyword>
<gene>
    <name evidence="1" type="ORF">BKP45_21140</name>
</gene>
<proteinExistence type="predicted"/>
<dbReference type="EMBL" id="MLQS01000035">
    <property type="protein sequence ID" value="OIJ16513.1"/>
    <property type="molecule type" value="Genomic_DNA"/>
</dbReference>
<reference evidence="1 2" key="1">
    <citation type="submission" date="2016-10" db="EMBL/GenBank/DDBJ databases">
        <title>Draft genome sequences of four alkaliphilic bacteria belonging to the Anaerobacillus genus.</title>
        <authorList>
            <person name="Bassil N.M."/>
            <person name="Lloyd J.R."/>
        </authorList>
    </citation>
    <scope>NUCLEOTIDE SEQUENCE [LARGE SCALE GENOMIC DNA]</scope>
    <source>
        <strain evidence="1 2">DSM 22531</strain>
    </source>
</reference>
<dbReference type="STRING" id="472963.BKP45_21140"/>
<dbReference type="Proteomes" id="UP000180057">
    <property type="component" value="Unassembled WGS sequence"/>
</dbReference>
<comment type="caution">
    <text evidence="1">The sequence shown here is derived from an EMBL/GenBank/DDBJ whole genome shotgun (WGS) entry which is preliminary data.</text>
</comment>
<organism evidence="1 2">
    <name type="scientific">Anaerobacillus alkalidiazotrophicus</name>
    <dbReference type="NCBI Taxonomy" id="472963"/>
    <lineage>
        <taxon>Bacteria</taxon>
        <taxon>Bacillati</taxon>
        <taxon>Bacillota</taxon>
        <taxon>Bacilli</taxon>
        <taxon>Bacillales</taxon>
        <taxon>Bacillaceae</taxon>
        <taxon>Anaerobacillus</taxon>
    </lineage>
</organism>